<feature type="compositionally biased region" description="Low complexity" evidence="1">
    <location>
        <begin position="33"/>
        <end position="50"/>
    </location>
</feature>
<comment type="caution">
    <text evidence="3">The sequence shown here is derived from an EMBL/GenBank/DDBJ whole genome shotgun (WGS) entry which is preliminary data.</text>
</comment>
<dbReference type="RefSeq" id="WP_114340597.1">
    <property type="nucleotide sequence ID" value="NZ_QFWQ01000002.1"/>
</dbReference>
<evidence type="ECO:0000256" key="1">
    <source>
        <dbReference type="SAM" id="MobiDB-lite"/>
    </source>
</evidence>
<keyword evidence="2" id="KW-0732">Signal</keyword>
<evidence type="ECO:0000313" key="4">
    <source>
        <dbReference type="Proteomes" id="UP000252387"/>
    </source>
</evidence>
<protein>
    <submittedName>
        <fullName evidence="3">Uncharacterized protein</fullName>
    </submittedName>
</protein>
<accession>A0A368KL30</accession>
<proteinExistence type="predicted"/>
<keyword evidence="4" id="KW-1185">Reference proteome</keyword>
<organism evidence="3 4">
    <name type="scientific">Rhodanobacter denitrificans</name>
    <dbReference type="NCBI Taxonomy" id="666685"/>
    <lineage>
        <taxon>Bacteria</taxon>
        <taxon>Pseudomonadati</taxon>
        <taxon>Pseudomonadota</taxon>
        <taxon>Gammaproteobacteria</taxon>
        <taxon>Lysobacterales</taxon>
        <taxon>Rhodanobacteraceae</taxon>
        <taxon>Rhodanobacter</taxon>
    </lineage>
</organism>
<evidence type="ECO:0000256" key="2">
    <source>
        <dbReference type="SAM" id="SignalP"/>
    </source>
</evidence>
<evidence type="ECO:0000313" key="3">
    <source>
        <dbReference type="EMBL" id="RCS31413.1"/>
    </source>
</evidence>
<dbReference type="Proteomes" id="UP000252387">
    <property type="component" value="Unassembled WGS sequence"/>
</dbReference>
<feature type="signal peptide" evidence="2">
    <location>
        <begin position="1"/>
        <end position="21"/>
    </location>
</feature>
<reference evidence="3 4" key="1">
    <citation type="submission" date="2018-05" db="EMBL/GenBank/DDBJ databases">
        <title>Draft genome sequence of Rhodanobacter denitrificans Yn1 isolated from gold copper mine.</title>
        <authorList>
            <person name="Yang N."/>
            <person name="Mazhar H.S."/>
            <person name="Rensing C."/>
        </authorList>
    </citation>
    <scope>NUCLEOTIDE SEQUENCE [LARGE SCALE GENOMIC DNA]</scope>
    <source>
        <strain evidence="3 4">Yn1</strain>
    </source>
</reference>
<sequence length="61" mass="6529">MKPRNARLAGVLLIVAATAHGQTEPGFLLTATAGDHTDTTAGWPGRTVPARRPDRARRTPR</sequence>
<feature type="compositionally biased region" description="Basic and acidic residues" evidence="1">
    <location>
        <begin position="51"/>
        <end position="61"/>
    </location>
</feature>
<dbReference type="AlphaFoldDB" id="A0A368KL30"/>
<gene>
    <name evidence="3" type="ORF">DEO45_01690</name>
</gene>
<feature type="region of interest" description="Disordered" evidence="1">
    <location>
        <begin position="33"/>
        <end position="61"/>
    </location>
</feature>
<dbReference type="EMBL" id="QFWQ01000002">
    <property type="protein sequence ID" value="RCS31413.1"/>
    <property type="molecule type" value="Genomic_DNA"/>
</dbReference>
<feature type="chain" id="PRO_5017066548" evidence="2">
    <location>
        <begin position="22"/>
        <end position="61"/>
    </location>
</feature>
<name>A0A368KL30_9GAMM</name>